<dbReference type="PANTHER" id="PTHR43739:SF5">
    <property type="entry name" value="EXO-ALPHA-SIALIDASE"/>
    <property type="match status" value="1"/>
</dbReference>
<keyword evidence="2" id="KW-1185">Reference proteome</keyword>
<dbReference type="Gene3D" id="2.130.10.10">
    <property type="entry name" value="YVTN repeat-like/Quinoprotein amine dehydrogenase"/>
    <property type="match status" value="1"/>
</dbReference>
<proteinExistence type="predicted"/>
<name>A0ABT7DTU3_9NEIS</name>
<dbReference type="InterPro" id="IPR002860">
    <property type="entry name" value="BNR_rpt"/>
</dbReference>
<evidence type="ECO:0000313" key="1">
    <source>
        <dbReference type="EMBL" id="MDK2123389.1"/>
    </source>
</evidence>
<evidence type="ECO:0000313" key="2">
    <source>
        <dbReference type="Proteomes" id="UP001172778"/>
    </source>
</evidence>
<dbReference type="RefSeq" id="WP_284099680.1">
    <property type="nucleotide sequence ID" value="NZ_JARRAF010000004.1"/>
</dbReference>
<dbReference type="InterPro" id="IPR052025">
    <property type="entry name" value="Xyloglucanase_GH74"/>
</dbReference>
<dbReference type="Proteomes" id="UP001172778">
    <property type="component" value="Unassembled WGS sequence"/>
</dbReference>
<dbReference type="SUPFAM" id="SSF110296">
    <property type="entry name" value="Oligoxyloglucan reducing end-specific cellobiohydrolase"/>
    <property type="match status" value="1"/>
</dbReference>
<gene>
    <name evidence="1" type="ORF">PZA18_04905</name>
</gene>
<accession>A0ABT7DTU3</accession>
<protein>
    <submittedName>
        <fullName evidence="1">Exo-alpha-sialidase</fullName>
    </submittedName>
</protein>
<reference evidence="1" key="1">
    <citation type="submission" date="2023-03" db="EMBL/GenBank/DDBJ databases">
        <title>Chitinimonas shenzhenensis gen. nov., sp. nov., a novel member of family Burkholderiaceae isolated from activated sludge collected in Shen Zhen, China.</title>
        <authorList>
            <person name="Wang X."/>
        </authorList>
    </citation>
    <scope>NUCLEOTIDE SEQUENCE</scope>
    <source>
        <strain evidence="1">DQS-5</strain>
    </source>
</reference>
<dbReference type="Pfam" id="PF02012">
    <property type="entry name" value="BNR"/>
    <property type="match status" value="1"/>
</dbReference>
<dbReference type="InterPro" id="IPR015943">
    <property type="entry name" value="WD40/YVTN_repeat-like_dom_sf"/>
</dbReference>
<dbReference type="EMBL" id="JARRAF010000004">
    <property type="protein sequence ID" value="MDK2123389.1"/>
    <property type="molecule type" value="Genomic_DNA"/>
</dbReference>
<organism evidence="1 2">
    <name type="scientific">Parachitinimonas caeni</name>
    <dbReference type="NCBI Taxonomy" id="3031301"/>
    <lineage>
        <taxon>Bacteria</taxon>
        <taxon>Pseudomonadati</taxon>
        <taxon>Pseudomonadota</taxon>
        <taxon>Betaproteobacteria</taxon>
        <taxon>Neisseriales</taxon>
        <taxon>Chitinibacteraceae</taxon>
        <taxon>Parachitinimonas</taxon>
    </lineage>
</organism>
<sequence length="356" mass="39293">MSKRILVGSRKGLFVFEHDAEGWQQSGHHFAGAAVTAVLAEGPVWLVALRHGHFGPKLHRSDDAGQTWRELGVPAFDPEEADKPAVDTIWCLTPAGRTLWAGCLPPGLFRSDDGGESWQLNRSLWDRPERKEWFGGGADDAGIHSVVADPAVIGKLTVGVSCGGVWRSDDDGQSWRQASAGMWAAYMPPERRHDPNIQDPHRLAVCRDARQYWWCQHHNAIFRSDDDCQSWQELCPAAPLSHFGFAVAAHPADPQTAWFVPAQADECRIPENGDFYVLRTEDGGASFRKLNQGLPSSPAYHLVFRHALEVGPDGQDLAMASTTGSLWVSMNGGDSWQRLSAELPPVYCLVWQQAAR</sequence>
<dbReference type="CDD" id="cd15482">
    <property type="entry name" value="Sialidase_non-viral"/>
    <property type="match status" value="1"/>
</dbReference>
<dbReference type="PANTHER" id="PTHR43739">
    <property type="entry name" value="XYLOGLUCANASE (EUROFUNG)"/>
    <property type="match status" value="1"/>
</dbReference>
<comment type="caution">
    <text evidence="1">The sequence shown here is derived from an EMBL/GenBank/DDBJ whole genome shotgun (WGS) entry which is preliminary data.</text>
</comment>